<reference evidence="7 8" key="1">
    <citation type="submission" date="2018-03" db="EMBL/GenBank/DDBJ databases">
        <title>Genomic Encyclopedia of Archaeal and Bacterial Type Strains, Phase II (KMG-II): from individual species to whole genera.</title>
        <authorList>
            <person name="Goeker M."/>
        </authorList>
    </citation>
    <scope>NUCLEOTIDE SEQUENCE [LARGE SCALE GENOMIC DNA]</scope>
    <source>
        <strain evidence="7 8">DSM 27267</strain>
    </source>
</reference>
<sequence length="426" mass="48683">MFRLRPDEQIINMTKLKSWSLLFLWFCIGTGIVQAQPSLNDYLNFAYANNPLLKSGKNAVKSAGIDSALVRSQFGPQIGFQGDASYYPTNGKWGYDVAISNKGMLGSVVNFDQAIPFQNQMKPQLNAASLNRKKALNSLQLTRKQIKRNVTRQYLVTYGDQLQYRYNREVLDTLKNESNVLLQLTRANVYQQTDYLAFLTNVRKQALLVTQARTQLLNDLSQLRNLCGITDSGVVALPAPQMIAEGSQMTSPTAFLKQYQLDSLRLLNQQEINKQQYQPKLKLHADAGYMSSFEKTPGTNFGGGAGLSLSIPIYDGHQKELKQQQLILQQEDLAAQRSYFQHQYNQQINELFRQLGQMESQQTDVNDQLKMVNQLIRANRKLVAQGTVSIPQYFMVIQNFIDLKNEQSLIRVKRWLIINEINYWTE</sequence>
<dbReference type="GO" id="GO:0015562">
    <property type="term" value="F:efflux transmembrane transporter activity"/>
    <property type="evidence" value="ECO:0007669"/>
    <property type="project" value="InterPro"/>
</dbReference>
<evidence type="ECO:0000313" key="6">
    <source>
        <dbReference type="EMBL" id="GET23112.1"/>
    </source>
</evidence>
<dbReference type="Gene3D" id="1.20.1600.10">
    <property type="entry name" value="Outer membrane efflux proteins (OEP)"/>
    <property type="match status" value="1"/>
</dbReference>
<dbReference type="EMBL" id="PYGC01000018">
    <property type="protein sequence ID" value="PSK80302.1"/>
    <property type="molecule type" value="Genomic_DNA"/>
</dbReference>
<protein>
    <submittedName>
        <fullName evidence="7">Outer membrane protein TolC</fullName>
    </submittedName>
</protein>
<dbReference type="SUPFAM" id="SSF56954">
    <property type="entry name" value="Outer membrane efflux proteins (OEP)"/>
    <property type="match status" value="1"/>
</dbReference>
<dbReference type="AlphaFoldDB" id="A0A2P8C5Q7"/>
<comment type="subcellular location">
    <subcellularLocation>
        <location evidence="1">Cell outer membrane</location>
    </subcellularLocation>
</comment>
<dbReference type="EMBL" id="BLAU01000001">
    <property type="protein sequence ID" value="GET23112.1"/>
    <property type="molecule type" value="Genomic_DNA"/>
</dbReference>
<evidence type="ECO:0000256" key="5">
    <source>
        <dbReference type="ARBA" id="ARBA00023237"/>
    </source>
</evidence>
<keyword evidence="3" id="KW-0812">Transmembrane</keyword>
<evidence type="ECO:0000256" key="1">
    <source>
        <dbReference type="ARBA" id="ARBA00004442"/>
    </source>
</evidence>
<dbReference type="Proteomes" id="UP000240621">
    <property type="component" value="Unassembled WGS sequence"/>
</dbReference>
<name>A0A2P8C5Q7_9BACT</name>
<gene>
    <name evidence="7" type="ORF">CLV93_1185</name>
    <name evidence="6" type="ORF">JCM18694_33580</name>
</gene>
<dbReference type="GO" id="GO:1990281">
    <property type="term" value="C:efflux pump complex"/>
    <property type="evidence" value="ECO:0007669"/>
    <property type="project" value="TreeGrafter"/>
</dbReference>
<evidence type="ECO:0000313" key="7">
    <source>
        <dbReference type="EMBL" id="PSK80302.1"/>
    </source>
</evidence>
<accession>A0A2P8C5Q7</accession>
<evidence type="ECO:0000313" key="9">
    <source>
        <dbReference type="Proteomes" id="UP000396862"/>
    </source>
</evidence>
<evidence type="ECO:0000256" key="3">
    <source>
        <dbReference type="ARBA" id="ARBA00022692"/>
    </source>
</evidence>
<keyword evidence="5" id="KW-0998">Cell outer membrane</keyword>
<dbReference type="OrthoDB" id="1091220at2"/>
<proteinExistence type="predicted"/>
<keyword evidence="4" id="KW-0472">Membrane</keyword>
<comment type="caution">
    <text evidence="7">The sequence shown here is derived from an EMBL/GenBank/DDBJ whole genome shotgun (WGS) entry which is preliminary data.</text>
</comment>
<keyword evidence="2" id="KW-1134">Transmembrane beta strand</keyword>
<organism evidence="7 8">
    <name type="scientific">Prolixibacter denitrificans</name>
    <dbReference type="NCBI Taxonomy" id="1541063"/>
    <lineage>
        <taxon>Bacteria</taxon>
        <taxon>Pseudomonadati</taxon>
        <taxon>Bacteroidota</taxon>
        <taxon>Bacteroidia</taxon>
        <taxon>Marinilabiliales</taxon>
        <taxon>Prolixibacteraceae</taxon>
        <taxon>Prolixibacter</taxon>
    </lineage>
</organism>
<dbReference type="PANTHER" id="PTHR30026">
    <property type="entry name" value="OUTER MEMBRANE PROTEIN TOLC"/>
    <property type="match status" value="1"/>
</dbReference>
<dbReference type="GO" id="GO:0015288">
    <property type="term" value="F:porin activity"/>
    <property type="evidence" value="ECO:0007669"/>
    <property type="project" value="TreeGrafter"/>
</dbReference>
<reference evidence="6 9" key="2">
    <citation type="submission" date="2019-10" db="EMBL/GenBank/DDBJ databases">
        <title>Prolixibacter strains distinguished by the presence of nitrate reductase genes were adept at nitrate-dependent anaerobic corrosion of metallic iron and carbon steel.</title>
        <authorList>
            <person name="Iino T."/>
            <person name="Shono N."/>
            <person name="Ito K."/>
            <person name="Nakamura R."/>
            <person name="Sueoka K."/>
            <person name="Harayama S."/>
            <person name="Ohkuma M."/>
        </authorList>
    </citation>
    <scope>NUCLEOTIDE SEQUENCE [LARGE SCALE GENOMIC DNA]</scope>
    <source>
        <strain evidence="6 9">MIC1-1</strain>
    </source>
</reference>
<dbReference type="PANTHER" id="PTHR30026:SF20">
    <property type="entry name" value="OUTER MEMBRANE PROTEIN TOLC"/>
    <property type="match status" value="1"/>
</dbReference>
<keyword evidence="9" id="KW-1185">Reference proteome</keyword>
<dbReference type="InterPro" id="IPR051906">
    <property type="entry name" value="TolC-like"/>
</dbReference>
<dbReference type="GO" id="GO:0009279">
    <property type="term" value="C:cell outer membrane"/>
    <property type="evidence" value="ECO:0007669"/>
    <property type="project" value="UniProtKB-SubCell"/>
</dbReference>
<evidence type="ECO:0000256" key="4">
    <source>
        <dbReference type="ARBA" id="ARBA00023136"/>
    </source>
</evidence>
<evidence type="ECO:0000256" key="2">
    <source>
        <dbReference type="ARBA" id="ARBA00022452"/>
    </source>
</evidence>
<dbReference type="Proteomes" id="UP000396862">
    <property type="component" value="Unassembled WGS sequence"/>
</dbReference>
<evidence type="ECO:0000313" key="8">
    <source>
        <dbReference type="Proteomes" id="UP000240621"/>
    </source>
</evidence>